<evidence type="ECO:0000313" key="9">
    <source>
        <dbReference type="Proteomes" id="UP000256999"/>
    </source>
</evidence>
<dbReference type="SUPFAM" id="SSF56281">
    <property type="entry name" value="Metallo-hydrolase/oxidoreductase"/>
    <property type="match status" value="1"/>
</dbReference>
<feature type="transmembrane region" description="Helical" evidence="6">
    <location>
        <begin position="384"/>
        <end position="401"/>
    </location>
</feature>
<dbReference type="OrthoDB" id="9761531at2"/>
<dbReference type="InterPro" id="IPR025405">
    <property type="entry name" value="DUF4131"/>
</dbReference>
<dbReference type="CDD" id="cd07731">
    <property type="entry name" value="ComA-like_MBL-fold"/>
    <property type="match status" value="1"/>
</dbReference>
<sequence>MDRWLLGFIVGAILSLLPPAVPALFYECLLIFVIIIGVLFKQWRVFACLCFGAFWVLNHGDAYNSIWRNNEINSEQFFRQQHQATVEITDIPVATQTGRRFTGLIKELDQQPLARPIKVRLSINNRYFPKNYTFQSQSQSHKNSQAQYHDDGNKSTKYRFDNLPIALHQGDVLNTKIKFKPAHGLANQGGFNYQRWLRANGIHATGYIVLKKVEATKALAKQSSQFTGVTHYSVDHSIGKSVREQLYQRVKLRTQGLSQQALVLALLFGERSLFDEQTWRVLQATGTQHLVAISGLHVGLVVAIAYGFAKILIRAIPFYWLSARGRQVVTKRNSQLFILAFSALVTVFYCYLAGFSLPTIRALIFFLLFVISQLLPIRLSPTRLILLSVVVTIILIPSSVYSVSFWLSYLAVVAIMLVYWRFGFWLGKVPRRYPKVIKNIAGFMLIQIGIVILLMPVTALLFGQISTISVLANSVALPIVGLVVMPLLFIAMLLLAFGEPLFSLVVNIANAALEWLWLFLHWLSHMPIASLSLSSKQTLVICLLVLIATLLTVFKFRRASSGYWRNSVQGKSSPKNSAILPTSVALGAIVLLSGYLSAPNRQWQVAVLDVGQGLAVVIKKGNKAILYDTGNAYPSGWNLAEQAVLPYLKYHGLTLDYFIISHDDSDHAAGAPQVVTAYPEAKLMFNGEFAFTAATKAHPCQQGQTLDWQGLTLTMLWPKKQAAEHNDDSCVVRISDGKTSVLLTGDITKKVERQLIRDTSGLGVASDIVIAPHHGSKSSSSKDFIKHLNAKAVVFSAGYLNQWKMPNQQVVARYQNTNTQVFSTAHDGMVKFSMLANSGHQQKGWQVSTYRADISPYWFNN</sequence>
<name>A0A3E0UJ81_9GAMM</name>
<dbReference type="AlphaFoldDB" id="A0A3E0UJ81"/>
<dbReference type="Pfam" id="PF00753">
    <property type="entry name" value="Lactamase_B"/>
    <property type="match status" value="1"/>
</dbReference>
<dbReference type="InterPro" id="IPR052159">
    <property type="entry name" value="Competence_DNA_uptake"/>
</dbReference>
<feature type="domain" description="Metallo-beta-lactamase" evidence="7">
    <location>
        <begin position="612"/>
        <end position="799"/>
    </location>
</feature>
<reference evidence="8 9" key="1">
    <citation type="submission" date="2018-08" db="EMBL/GenBank/DDBJ databases">
        <title>Thalassotalea euphylliae genome.</title>
        <authorList>
            <person name="Summers S."/>
            <person name="Rice S.A."/>
            <person name="Freckelton M.L."/>
            <person name="Nedved B.T."/>
            <person name="Hadfield M.G."/>
        </authorList>
    </citation>
    <scope>NUCLEOTIDE SEQUENCE [LARGE SCALE GENOMIC DNA]</scope>
    <source>
        <strain evidence="8 9">H2</strain>
    </source>
</reference>
<comment type="caution">
    <text evidence="8">The sequence shown here is derived from an EMBL/GenBank/DDBJ whole genome shotgun (WGS) entry which is preliminary data.</text>
</comment>
<feature type="transmembrane region" description="Helical" evidence="6">
    <location>
        <begin position="289"/>
        <end position="313"/>
    </location>
</feature>
<keyword evidence="2" id="KW-1003">Cell membrane</keyword>
<dbReference type="InterPro" id="IPR001279">
    <property type="entry name" value="Metallo-B-lactamas"/>
</dbReference>
<dbReference type="EMBL" id="QUOV01000001">
    <property type="protein sequence ID" value="REL36275.1"/>
    <property type="molecule type" value="Genomic_DNA"/>
</dbReference>
<dbReference type="GO" id="GO:0005886">
    <property type="term" value="C:plasma membrane"/>
    <property type="evidence" value="ECO:0007669"/>
    <property type="project" value="UniProtKB-SubCell"/>
</dbReference>
<dbReference type="InterPro" id="IPR035681">
    <property type="entry name" value="ComA-like_MBL"/>
</dbReference>
<feature type="transmembrane region" description="Helical" evidence="6">
    <location>
        <begin position="407"/>
        <end position="427"/>
    </location>
</feature>
<dbReference type="InterPro" id="IPR004797">
    <property type="entry name" value="Competence_ComEC/Rec2"/>
</dbReference>
<dbReference type="Pfam" id="PF03772">
    <property type="entry name" value="Competence"/>
    <property type="match status" value="1"/>
</dbReference>
<keyword evidence="3 6" id="KW-0812">Transmembrane</keyword>
<dbReference type="NCBIfam" id="TIGR00361">
    <property type="entry name" value="ComEC_Rec2"/>
    <property type="match status" value="1"/>
</dbReference>
<gene>
    <name evidence="8" type="ORF">DXX92_13625</name>
</gene>
<evidence type="ECO:0000256" key="4">
    <source>
        <dbReference type="ARBA" id="ARBA00022989"/>
    </source>
</evidence>
<dbReference type="SMART" id="SM00849">
    <property type="entry name" value="Lactamase_B"/>
    <property type="match status" value="1"/>
</dbReference>
<evidence type="ECO:0000313" key="8">
    <source>
        <dbReference type="EMBL" id="REL36275.1"/>
    </source>
</evidence>
<feature type="transmembrane region" description="Helical" evidence="6">
    <location>
        <begin position="334"/>
        <end position="354"/>
    </location>
</feature>
<feature type="transmembrane region" description="Helical" evidence="6">
    <location>
        <begin position="504"/>
        <end position="523"/>
    </location>
</feature>
<feature type="transmembrane region" description="Helical" evidence="6">
    <location>
        <begin position="360"/>
        <end position="377"/>
    </location>
</feature>
<evidence type="ECO:0000256" key="5">
    <source>
        <dbReference type="ARBA" id="ARBA00023136"/>
    </source>
</evidence>
<evidence type="ECO:0000256" key="2">
    <source>
        <dbReference type="ARBA" id="ARBA00022475"/>
    </source>
</evidence>
<keyword evidence="4 6" id="KW-1133">Transmembrane helix</keyword>
<evidence type="ECO:0000259" key="7">
    <source>
        <dbReference type="SMART" id="SM00849"/>
    </source>
</evidence>
<evidence type="ECO:0000256" key="3">
    <source>
        <dbReference type="ARBA" id="ARBA00022692"/>
    </source>
</evidence>
<dbReference type="InterPro" id="IPR036866">
    <property type="entry name" value="RibonucZ/Hydroxyglut_hydro"/>
</dbReference>
<feature type="transmembrane region" description="Helical" evidence="6">
    <location>
        <begin position="577"/>
        <end position="596"/>
    </location>
</feature>
<protein>
    <submittedName>
        <fullName evidence="8">DNA internalization-related competence protein ComEC/Rec2</fullName>
    </submittedName>
</protein>
<dbReference type="PANTHER" id="PTHR30619">
    <property type="entry name" value="DNA INTERNALIZATION/COMPETENCE PROTEIN COMEC/REC2"/>
    <property type="match status" value="1"/>
</dbReference>
<evidence type="ECO:0000256" key="6">
    <source>
        <dbReference type="SAM" id="Phobius"/>
    </source>
</evidence>
<feature type="transmembrane region" description="Helical" evidence="6">
    <location>
        <begin position="538"/>
        <end position="556"/>
    </location>
</feature>
<dbReference type="InterPro" id="IPR004477">
    <property type="entry name" value="ComEC_N"/>
</dbReference>
<accession>A0A3E0UJ81</accession>
<dbReference type="NCBIfam" id="TIGR00360">
    <property type="entry name" value="ComEC_N-term"/>
    <property type="match status" value="1"/>
</dbReference>
<dbReference type="Pfam" id="PF13567">
    <property type="entry name" value="DUF4131"/>
    <property type="match status" value="1"/>
</dbReference>
<dbReference type="Proteomes" id="UP000256999">
    <property type="component" value="Unassembled WGS sequence"/>
</dbReference>
<organism evidence="8 9">
    <name type="scientific">Thalassotalea euphylliae</name>
    <dbReference type="NCBI Taxonomy" id="1655234"/>
    <lineage>
        <taxon>Bacteria</taxon>
        <taxon>Pseudomonadati</taxon>
        <taxon>Pseudomonadota</taxon>
        <taxon>Gammaproteobacteria</taxon>
        <taxon>Alteromonadales</taxon>
        <taxon>Colwelliaceae</taxon>
        <taxon>Thalassotalea</taxon>
    </lineage>
</organism>
<dbReference type="PANTHER" id="PTHR30619:SF1">
    <property type="entry name" value="RECOMBINATION PROTEIN 2"/>
    <property type="match status" value="1"/>
</dbReference>
<dbReference type="GO" id="GO:0030420">
    <property type="term" value="P:establishment of competence for transformation"/>
    <property type="evidence" value="ECO:0007669"/>
    <property type="project" value="InterPro"/>
</dbReference>
<dbReference type="Gene3D" id="3.60.15.10">
    <property type="entry name" value="Ribonuclease Z/Hydroxyacylglutathione hydrolase-like"/>
    <property type="match status" value="1"/>
</dbReference>
<comment type="subcellular location">
    <subcellularLocation>
        <location evidence="1">Cell membrane</location>
        <topology evidence="1">Multi-pass membrane protein</topology>
    </subcellularLocation>
</comment>
<feature type="transmembrane region" description="Helical" evidence="6">
    <location>
        <begin position="439"/>
        <end position="463"/>
    </location>
</feature>
<evidence type="ECO:0000256" key="1">
    <source>
        <dbReference type="ARBA" id="ARBA00004651"/>
    </source>
</evidence>
<proteinExistence type="predicted"/>
<keyword evidence="5 6" id="KW-0472">Membrane</keyword>
<feature type="transmembrane region" description="Helical" evidence="6">
    <location>
        <begin position="475"/>
        <end position="497"/>
    </location>
</feature>